<reference evidence="1" key="1">
    <citation type="submission" date="2014-11" db="EMBL/GenBank/DDBJ databases">
        <authorList>
            <person name="Amaro Gonzalez C."/>
        </authorList>
    </citation>
    <scope>NUCLEOTIDE SEQUENCE</scope>
</reference>
<evidence type="ECO:0000313" key="1">
    <source>
        <dbReference type="EMBL" id="JAH16162.1"/>
    </source>
</evidence>
<dbReference type="AlphaFoldDB" id="A0A0E9QI22"/>
<organism evidence="1">
    <name type="scientific">Anguilla anguilla</name>
    <name type="common">European freshwater eel</name>
    <name type="synonym">Muraena anguilla</name>
    <dbReference type="NCBI Taxonomy" id="7936"/>
    <lineage>
        <taxon>Eukaryota</taxon>
        <taxon>Metazoa</taxon>
        <taxon>Chordata</taxon>
        <taxon>Craniata</taxon>
        <taxon>Vertebrata</taxon>
        <taxon>Euteleostomi</taxon>
        <taxon>Actinopterygii</taxon>
        <taxon>Neopterygii</taxon>
        <taxon>Teleostei</taxon>
        <taxon>Anguilliformes</taxon>
        <taxon>Anguillidae</taxon>
        <taxon>Anguilla</taxon>
    </lineage>
</organism>
<protein>
    <submittedName>
        <fullName evidence="1">Uncharacterized protein</fullName>
    </submittedName>
</protein>
<name>A0A0E9QI22_ANGAN</name>
<proteinExistence type="predicted"/>
<reference evidence="1" key="2">
    <citation type="journal article" date="2015" name="Fish Shellfish Immunol.">
        <title>Early steps in the European eel (Anguilla anguilla)-Vibrio vulnificus interaction in the gills: Role of the RtxA13 toxin.</title>
        <authorList>
            <person name="Callol A."/>
            <person name="Pajuelo D."/>
            <person name="Ebbesson L."/>
            <person name="Teles M."/>
            <person name="MacKenzie S."/>
            <person name="Amaro C."/>
        </authorList>
    </citation>
    <scope>NUCLEOTIDE SEQUENCE</scope>
</reference>
<sequence>MQGNCHRLLILVLSFFSNDLSLCSLIVLIMHNFYINGASFAFQSCSNKGRR</sequence>
<dbReference type="EMBL" id="GBXM01092415">
    <property type="protein sequence ID" value="JAH16162.1"/>
    <property type="molecule type" value="Transcribed_RNA"/>
</dbReference>
<accession>A0A0E9QI22</accession>